<keyword evidence="2" id="KW-0067">ATP-binding</keyword>
<dbReference type="SUPFAM" id="SSF48334">
    <property type="entry name" value="DNA repair protein MutS, domain III"/>
    <property type="match status" value="1"/>
</dbReference>
<dbReference type="SMART" id="SM00533">
    <property type="entry name" value="MUTSd"/>
    <property type="match status" value="1"/>
</dbReference>
<keyword evidence="3" id="KW-0238">DNA-binding</keyword>
<dbReference type="GO" id="GO:0140664">
    <property type="term" value="F:ATP-dependent DNA damage sensor activity"/>
    <property type="evidence" value="ECO:0007669"/>
    <property type="project" value="InterPro"/>
</dbReference>
<dbReference type="EMBL" id="FMVF01000003">
    <property type="protein sequence ID" value="SCY09769.1"/>
    <property type="molecule type" value="Genomic_DNA"/>
</dbReference>
<feature type="domain" description="DNA mismatch repair protein MutS core" evidence="6">
    <location>
        <begin position="12"/>
        <end position="316"/>
    </location>
</feature>
<dbReference type="InterPro" id="IPR000432">
    <property type="entry name" value="DNA_mismatch_repair_MutS_C"/>
</dbReference>
<evidence type="ECO:0000256" key="1">
    <source>
        <dbReference type="ARBA" id="ARBA00022741"/>
    </source>
</evidence>
<dbReference type="AlphaFoldDB" id="A0A1G5D4K3"/>
<dbReference type="RefSeq" id="WP_091140976.1">
    <property type="nucleotide sequence ID" value="NZ_FMVF01000003.1"/>
</dbReference>
<dbReference type="InterPro" id="IPR005747">
    <property type="entry name" value="MutS2"/>
</dbReference>
<feature type="region of interest" description="Disordered" evidence="5">
    <location>
        <begin position="540"/>
        <end position="562"/>
    </location>
</feature>
<evidence type="ECO:0000259" key="7">
    <source>
        <dbReference type="SMART" id="SM00534"/>
    </source>
</evidence>
<feature type="domain" description="DNA mismatch repair proteins mutS family" evidence="7">
    <location>
        <begin position="335"/>
        <end position="520"/>
    </location>
</feature>
<protein>
    <submittedName>
        <fullName evidence="8">DNA mismatch repair protein MutS2</fullName>
    </submittedName>
</protein>
<proteinExistence type="predicted"/>
<dbReference type="InterPro" id="IPR027417">
    <property type="entry name" value="P-loop_NTPase"/>
</dbReference>
<dbReference type="GO" id="GO:0006298">
    <property type="term" value="P:mismatch repair"/>
    <property type="evidence" value="ECO:0007669"/>
    <property type="project" value="InterPro"/>
</dbReference>
<dbReference type="GO" id="GO:0045910">
    <property type="term" value="P:negative regulation of DNA recombination"/>
    <property type="evidence" value="ECO:0007669"/>
    <property type="project" value="InterPro"/>
</dbReference>
<dbReference type="PANTHER" id="PTHR48466">
    <property type="entry name" value="OS10G0509000 PROTEIN-RELATED"/>
    <property type="match status" value="1"/>
</dbReference>
<dbReference type="Proteomes" id="UP000199354">
    <property type="component" value="Unassembled WGS sequence"/>
</dbReference>
<sequence>MTKITDKTLQDLQFPTILESVAGGCTTELGAEKALQLKPIADKSALMLALHQTSEYVSSYQNNNAIPNHGFDSVAGEIKFLGIEGSFLEATGFRKIAVLSETANTLLQFFKKFDDYYPTLNQRASQVELTKEIIKKIDAVVDKYGDVKDDASVQLAAIRHQMNAVRVKVNQSFVVALTQYHGLGYLDDIRESFVQNRRVLAVLAMYRRKVKGTILGSSKTGSIAYIEPEATLKYSRELANLEYEEQEEITRILKQLSNEIRVFLPLIVDYQDFLADIDVVSAKAKYANRIGGILPQITEHRRLYFRDAFHPILYLTNKQKKEVTHPQTFELHQENRIIVISGPNAGGKTISLKTVGLLQLMLQSGLLIPVHERSETFLFDRILTDIGDNQSIENHLSTYSYRLKNMNYFLKKCNHKTLFLIDEFGTGSDPELGGALAEIFLEEFYHREAFGIITTHYANLKILANELPYATNANMMFNEQTLEPMYKLALGQAGSSFTFEVAQKNGIPFGLINRAKKKIEVGKVRFDKTIATLQKERSKLEKTSQTLKEEETKARQESKKLEDTNQKIRQKLESYQELYDSNQRIIYLGQKIDDMAGKYFNNKNKKELIGEFLKMVEIENSKRKKAATPKEAKEQKAQIEQKKEVLKEVAVQVEEIRKEKKEKKRLAALVPEKPRPVLKVGDRVRMIDGKAIGSIDSIEKNKAVVNYGLFTSKVSVDELEFVEAKK</sequence>
<reference evidence="8 9" key="1">
    <citation type="submission" date="2016-10" db="EMBL/GenBank/DDBJ databases">
        <authorList>
            <person name="de Groot N.N."/>
        </authorList>
    </citation>
    <scope>NUCLEOTIDE SEQUENCE [LARGE SCALE GENOMIC DNA]</scope>
    <source>
        <strain evidence="8 9">CGMCC 1.7031</strain>
    </source>
</reference>
<keyword evidence="4" id="KW-0175">Coiled coil</keyword>
<dbReference type="OrthoDB" id="9808166at2"/>
<dbReference type="GO" id="GO:0004519">
    <property type="term" value="F:endonuclease activity"/>
    <property type="evidence" value="ECO:0007669"/>
    <property type="project" value="InterPro"/>
</dbReference>
<evidence type="ECO:0000256" key="5">
    <source>
        <dbReference type="SAM" id="MobiDB-lite"/>
    </source>
</evidence>
<dbReference type="GO" id="GO:0016887">
    <property type="term" value="F:ATP hydrolysis activity"/>
    <property type="evidence" value="ECO:0007669"/>
    <property type="project" value="InterPro"/>
</dbReference>
<evidence type="ECO:0000313" key="8">
    <source>
        <dbReference type="EMBL" id="SCY09769.1"/>
    </source>
</evidence>
<organism evidence="8 9">
    <name type="scientific">Flavobacterium caeni</name>
    <dbReference type="NCBI Taxonomy" id="490189"/>
    <lineage>
        <taxon>Bacteria</taxon>
        <taxon>Pseudomonadati</taxon>
        <taxon>Bacteroidota</taxon>
        <taxon>Flavobacteriia</taxon>
        <taxon>Flavobacteriales</taxon>
        <taxon>Flavobacteriaceae</taxon>
        <taxon>Flavobacterium</taxon>
    </lineage>
</organism>
<evidence type="ECO:0000313" key="9">
    <source>
        <dbReference type="Proteomes" id="UP000199354"/>
    </source>
</evidence>
<dbReference type="InterPro" id="IPR045076">
    <property type="entry name" value="MutS"/>
</dbReference>
<evidence type="ECO:0000256" key="2">
    <source>
        <dbReference type="ARBA" id="ARBA00022840"/>
    </source>
</evidence>
<name>A0A1G5D4K3_9FLAO</name>
<dbReference type="SUPFAM" id="SSF52540">
    <property type="entry name" value="P-loop containing nucleoside triphosphate hydrolases"/>
    <property type="match status" value="1"/>
</dbReference>
<dbReference type="GO" id="GO:0030983">
    <property type="term" value="F:mismatched DNA binding"/>
    <property type="evidence" value="ECO:0007669"/>
    <property type="project" value="InterPro"/>
</dbReference>
<keyword evidence="9" id="KW-1185">Reference proteome</keyword>
<gene>
    <name evidence="8" type="ORF">SAMN02927903_00750</name>
</gene>
<keyword evidence="1" id="KW-0547">Nucleotide-binding</keyword>
<feature type="coiled-coil region" evidence="4">
    <location>
        <begin position="632"/>
        <end position="666"/>
    </location>
</feature>
<dbReference type="SMART" id="SM00534">
    <property type="entry name" value="MUTSac"/>
    <property type="match status" value="1"/>
</dbReference>
<dbReference type="STRING" id="490189.SAMN02927903_00750"/>
<evidence type="ECO:0000259" key="6">
    <source>
        <dbReference type="SMART" id="SM00533"/>
    </source>
</evidence>
<dbReference type="PIRSF" id="PIRSF005814">
    <property type="entry name" value="MutS_YshD"/>
    <property type="match status" value="1"/>
</dbReference>
<dbReference type="GO" id="GO:0005524">
    <property type="term" value="F:ATP binding"/>
    <property type="evidence" value="ECO:0007669"/>
    <property type="project" value="UniProtKB-KW"/>
</dbReference>
<dbReference type="PANTHER" id="PTHR48466:SF2">
    <property type="entry name" value="OS10G0509000 PROTEIN"/>
    <property type="match status" value="1"/>
</dbReference>
<evidence type="ECO:0000256" key="3">
    <source>
        <dbReference type="ARBA" id="ARBA00023125"/>
    </source>
</evidence>
<dbReference type="Gene3D" id="3.40.50.300">
    <property type="entry name" value="P-loop containing nucleotide triphosphate hydrolases"/>
    <property type="match status" value="1"/>
</dbReference>
<dbReference type="InterPro" id="IPR007696">
    <property type="entry name" value="DNA_mismatch_repair_MutS_core"/>
</dbReference>
<dbReference type="InterPro" id="IPR036187">
    <property type="entry name" value="DNA_mismatch_repair_MutS_sf"/>
</dbReference>
<accession>A0A1G5D4K3</accession>
<evidence type="ECO:0000256" key="4">
    <source>
        <dbReference type="SAM" id="Coils"/>
    </source>
</evidence>
<dbReference type="Pfam" id="PF00488">
    <property type="entry name" value="MutS_V"/>
    <property type="match status" value="1"/>
</dbReference>
<dbReference type="NCBIfam" id="TIGR01069">
    <property type="entry name" value="mutS2"/>
    <property type="match status" value="1"/>
</dbReference>